<gene>
    <name evidence="5" type="primary">lutR</name>
    <name evidence="5" type="ORF">OCA8868_02009</name>
</gene>
<dbReference type="InterPro" id="IPR011711">
    <property type="entry name" value="GntR_C"/>
</dbReference>
<dbReference type="InterPro" id="IPR008920">
    <property type="entry name" value="TF_FadR/GntR_C"/>
</dbReference>
<keyword evidence="6" id="KW-1185">Reference proteome</keyword>
<dbReference type="SMART" id="SM00345">
    <property type="entry name" value="HTH_GNTR"/>
    <property type="match status" value="1"/>
</dbReference>
<dbReference type="GO" id="GO:0003700">
    <property type="term" value="F:DNA-binding transcription factor activity"/>
    <property type="evidence" value="ECO:0007669"/>
    <property type="project" value="InterPro"/>
</dbReference>
<evidence type="ECO:0000313" key="6">
    <source>
        <dbReference type="Proteomes" id="UP000203464"/>
    </source>
</evidence>
<dbReference type="PANTHER" id="PTHR43537">
    <property type="entry name" value="TRANSCRIPTIONAL REGULATOR, GNTR FAMILY"/>
    <property type="match status" value="1"/>
</dbReference>
<dbReference type="InterPro" id="IPR000524">
    <property type="entry name" value="Tscrpt_reg_HTH_GntR"/>
</dbReference>
<evidence type="ECO:0000313" key="5">
    <source>
        <dbReference type="EMBL" id="SMX39547.1"/>
    </source>
</evidence>
<dbReference type="SUPFAM" id="SSF48008">
    <property type="entry name" value="GntR ligand-binding domain-like"/>
    <property type="match status" value="1"/>
</dbReference>
<evidence type="ECO:0000256" key="1">
    <source>
        <dbReference type="ARBA" id="ARBA00023015"/>
    </source>
</evidence>
<feature type="domain" description="HTH gntR-type" evidence="4">
    <location>
        <begin position="4"/>
        <end position="72"/>
    </location>
</feature>
<dbReference type="RefSeq" id="WP_093996421.1">
    <property type="nucleotide sequence ID" value="NZ_FXYD01000003.1"/>
</dbReference>
<evidence type="ECO:0000256" key="2">
    <source>
        <dbReference type="ARBA" id="ARBA00023125"/>
    </source>
</evidence>
<reference evidence="6" key="1">
    <citation type="submission" date="2017-05" db="EMBL/GenBank/DDBJ databases">
        <authorList>
            <person name="Rodrigo-Torres L."/>
            <person name="Arahal R. D."/>
            <person name="Lucena T."/>
        </authorList>
    </citation>
    <scope>NUCLEOTIDE SEQUENCE [LARGE SCALE GENOMIC DNA]</scope>
    <source>
        <strain evidence="6">CECT 8868</strain>
    </source>
</reference>
<sequence>MKPQKLYQQVEQALSEEIAEGIHKPGEALPPERDLMERFGVGRPSIREALFSLSKRGLIELGSGRRPRVVEPNFDIVLGEIDVLARLALRKEDNLFHLMELRRILECALVRKLALEATPEQISELKERLDENVAALGDLQRFWRTDSEFHKTIARMSGNPLLPTIVEAILKWLIDNRKVTLAMPGSAERAMKHHQTIYNAISARQPDAADQAMATHLISVEERIRASFSVGA</sequence>
<keyword evidence="1" id="KW-0805">Transcription regulation</keyword>
<keyword evidence="3" id="KW-0804">Transcription</keyword>
<dbReference type="PROSITE" id="PS50949">
    <property type="entry name" value="HTH_GNTR"/>
    <property type="match status" value="1"/>
</dbReference>
<dbReference type="GO" id="GO:0003677">
    <property type="term" value="F:DNA binding"/>
    <property type="evidence" value="ECO:0007669"/>
    <property type="project" value="UniProtKB-KW"/>
</dbReference>
<organism evidence="5 6">
    <name type="scientific">Octadecabacter ascidiaceicola</name>
    <dbReference type="NCBI Taxonomy" id="1655543"/>
    <lineage>
        <taxon>Bacteria</taxon>
        <taxon>Pseudomonadati</taxon>
        <taxon>Pseudomonadota</taxon>
        <taxon>Alphaproteobacteria</taxon>
        <taxon>Rhodobacterales</taxon>
        <taxon>Roseobacteraceae</taxon>
        <taxon>Octadecabacter</taxon>
    </lineage>
</organism>
<dbReference type="InterPro" id="IPR036388">
    <property type="entry name" value="WH-like_DNA-bd_sf"/>
</dbReference>
<evidence type="ECO:0000256" key="3">
    <source>
        <dbReference type="ARBA" id="ARBA00023163"/>
    </source>
</evidence>
<dbReference type="Pfam" id="PF00392">
    <property type="entry name" value="GntR"/>
    <property type="match status" value="1"/>
</dbReference>
<evidence type="ECO:0000259" key="4">
    <source>
        <dbReference type="PROSITE" id="PS50949"/>
    </source>
</evidence>
<name>A0A238KAJ9_9RHOB</name>
<dbReference type="Pfam" id="PF07729">
    <property type="entry name" value="FCD"/>
    <property type="match status" value="1"/>
</dbReference>
<keyword evidence="2" id="KW-0238">DNA-binding</keyword>
<dbReference type="OrthoDB" id="9028214at2"/>
<dbReference type="PANTHER" id="PTHR43537:SF5">
    <property type="entry name" value="UXU OPERON TRANSCRIPTIONAL REGULATOR"/>
    <property type="match status" value="1"/>
</dbReference>
<proteinExistence type="predicted"/>
<dbReference type="Proteomes" id="UP000203464">
    <property type="component" value="Unassembled WGS sequence"/>
</dbReference>
<dbReference type="PRINTS" id="PR00035">
    <property type="entry name" value="HTHGNTR"/>
</dbReference>
<protein>
    <submittedName>
        <fullName evidence="5">HTH-type transcriptional regulator LutR</fullName>
    </submittedName>
</protein>
<dbReference type="SMART" id="SM00895">
    <property type="entry name" value="FCD"/>
    <property type="match status" value="1"/>
</dbReference>
<dbReference type="Gene3D" id="1.20.120.530">
    <property type="entry name" value="GntR ligand-binding domain-like"/>
    <property type="match status" value="1"/>
</dbReference>
<dbReference type="CDD" id="cd07377">
    <property type="entry name" value="WHTH_GntR"/>
    <property type="match status" value="1"/>
</dbReference>
<accession>A0A238KAJ9</accession>
<dbReference type="Gene3D" id="1.10.10.10">
    <property type="entry name" value="Winged helix-like DNA-binding domain superfamily/Winged helix DNA-binding domain"/>
    <property type="match status" value="1"/>
</dbReference>
<dbReference type="InterPro" id="IPR036390">
    <property type="entry name" value="WH_DNA-bd_sf"/>
</dbReference>
<dbReference type="EMBL" id="FXYD01000003">
    <property type="protein sequence ID" value="SMX39547.1"/>
    <property type="molecule type" value="Genomic_DNA"/>
</dbReference>
<dbReference type="SUPFAM" id="SSF46785">
    <property type="entry name" value="Winged helix' DNA-binding domain"/>
    <property type="match status" value="1"/>
</dbReference>
<dbReference type="AlphaFoldDB" id="A0A238KAJ9"/>